<sequence length="439" mass="43800">MKESRNQLNTSSGTSPNNDKMAANALSTASAAVTQAYEASESLLVAQVAAANESQNTVVADWVKKAAAAYSSADSYAAVASAAASDLQVKSGDAKAVASGSQRIASAAKMVGAQVDLAKAHASAAVSATDQQATAPLAKKAAGSATAYHQQIQALASKTAKALQLAASDYDRATVAAAAGGLTSAGALSMTELDQAASEIQTLAGVNDLGVQLSSDYASQAASYAADGNGIYAQVAAIELSQSVDLLKSANDYITQYAQLMNHHATAIFEGADQVAPSAEPPMQPAGSESDPSLDGSDTLPADQSLAAAAVTEEPSASSPATDSHVPSASSAAVGKQNATSSVEMTTPKNGTAGVVPPIVAPIVPVGPPEEAQAHSGTTPPAANSAQEAAQASRHHGVAEQENAQSAAEMALIGLDKLFAANSLSALKDQSSNTTAKHE</sequence>
<gene>
    <name evidence="2" type="ORF">FEZ41_02110</name>
</gene>
<dbReference type="AlphaFoldDB" id="A0A5R9CYK2"/>
<comment type="caution">
    <text evidence="2">The sequence shown here is derived from an EMBL/GenBank/DDBJ whole genome shotgun (WGS) entry which is preliminary data.</text>
</comment>
<dbReference type="Proteomes" id="UP000305100">
    <property type="component" value="Unassembled WGS sequence"/>
</dbReference>
<organism evidence="2 3">
    <name type="scientific">Lentilactobacillus parafarraginis</name>
    <dbReference type="NCBI Taxonomy" id="390842"/>
    <lineage>
        <taxon>Bacteria</taxon>
        <taxon>Bacillati</taxon>
        <taxon>Bacillota</taxon>
        <taxon>Bacilli</taxon>
        <taxon>Lactobacillales</taxon>
        <taxon>Lactobacillaceae</taxon>
        <taxon>Lentilactobacillus</taxon>
    </lineage>
</organism>
<evidence type="ECO:0000313" key="3">
    <source>
        <dbReference type="Proteomes" id="UP000305100"/>
    </source>
</evidence>
<dbReference type="RefSeq" id="WP_138467143.1">
    <property type="nucleotide sequence ID" value="NZ_VBSX01000003.1"/>
</dbReference>
<evidence type="ECO:0000313" key="2">
    <source>
        <dbReference type="EMBL" id="TLQ20836.1"/>
    </source>
</evidence>
<accession>A0A5R9CYK2</accession>
<evidence type="ECO:0000256" key="1">
    <source>
        <dbReference type="SAM" id="MobiDB-lite"/>
    </source>
</evidence>
<name>A0A5R9CYK2_9LACO</name>
<feature type="compositionally biased region" description="Polar residues" evidence="1">
    <location>
        <begin position="315"/>
        <end position="350"/>
    </location>
</feature>
<feature type="compositionally biased region" description="Polar residues" evidence="1">
    <location>
        <begin position="1"/>
        <end position="18"/>
    </location>
</feature>
<feature type="compositionally biased region" description="Low complexity" evidence="1">
    <location>
        <begin position="353"/>
        <end position="364"/>
    </location>
</feature>
<proteinExistence type="predicted"/>
<feature type="compositionally biased region" description="Low complexity" evidence="1">
    <location>
        <begin position="382"/>
        <end position="392"/>
    </location>
</feature>
<feature type="region of interest" description="Disordered" evidence="1">
    <location>
        <begin position="276"/>
        <end position="405"/>
    </location>
</feature>
<reference evidence="2 3" key="1">
    <citation type="submission" date="2019-05" db="EMBL/GenBank/DDBJ databases">
        <title>The metagenome of a microbial culture collection derived from dairy environment covers the genomic content of the human microbiome.</title>
        <authorList>
            <person name="Roder T."/>
            <person name="Wuthrich D."/>
            <person name="Sattari Z."/>
            <person name="Von Ah U."/>
            <person name="Bar C."/>
            <person name="Ronchi F."/>
            <person name="Macpherson A.J."/>
            <person name="Ganal-Vonarburg S.C."/>
            <person name="Bruggmann R."/>
            <person name="Vergeres G."/>
        </authorList>
    </citation>
    <scope>NUCLEOTIDE SEQUENCE [LARGE SCALE GENOMIC DNA]</scope>
    <source>
        <strain evidence="2 3">FAM 1079</strain>
    </source>
</reference>
<feature type="region of interest" description="Disordered" evidence="1">
    <location>
        <begin position="1"/>
        <end position="21"/>
    </location>
</feature>
<protein>
    <submittedName>
        <fullName evidence="2">Uncharacterized protein</fullName>
    </submittedName>
</protein>
<dbReference type="EMBL" id="VBSX01000003">
    <property type="protein sequence ID" value="TLQ20836.1"/>
    <property type="molecule type" value="Genomic_DNA"/>
</dbReference>